<evidence type="ECO:0000259" key="6">
    <source>
        <dbReference type="Pfam" id="PF14905"/>
    </source>
</evidence>
<feature type="region of interest" description="Disordered" evidence="4">
    <location>
        <begin position="24"/>
        <end position="54"/>
    </location>
</feature>
<dbReference type="OrthoDB" id="905812at2"/>
<name>A0A3B7RBR0_9BACT</name>
<dbReference type="Pfam" id="PF13715">
    <property type="entry name" value="CarbopepD_reg_2"/>
    <property type="match status" value="1"/>
</dbReference>
<dbReference type="Proteomes" id="UP000262802">
    <property type="component" value="Chromosome"/>
</dbReference>
<keyword evidence="3" id="KW-0998">Cell outer membrane</keyword>
<dbReference type="SUPFAM" id="SSF56935">
    <property type="entry name" value="Porins"/>
    <property type="match status" value="1"/>
</dbReference>
<dbReference type="InterPro" id="IPR036942">
    <property type="entry name" value="Beta-barrel_TonB_sf"/>
</dbReference>
<dbReference type="AlphaFoldDB" id="A0A3B7RBR0"/>
<protein>
    <submittedName>
        <fullName evidence="7">TonB-dependent receptor</fullName>
    </submittedName>
</protein>
<dbReference type="Gene3D" id="2.170.130.10">
    <property type="entry name" value="TonB-dependent receptor, plug domain"/>
    <property type="match status" value="1"/>
</dbReference>
<keyword evidence="7" id="KW-0675">Receptor</keyword>
<dbReference type="InterPro" id="IPR008969">
    <property type="entry name" value="CarboxyPept-like_regulatory"/>
</dbReference>
<evidence type="ECO:0000313" key="7">
    <source>
        <dbReference type="EMBL" id="AYA38391.1"/>
    </source>
</evidence>
<dbReference type="GO" id="GO:0009279">
    <property type="term" value="C:cell outer membrane"/>
    <property type="evidence" value="ECO:0007669"/>
    <property type="project" value="UniProtKB-SubCell"/>
</dbReference>
<feature type="signal peptide" evidence="5">
    <location>
        <begin position="1"/>
        <end position="21"/>
    </location>
</feature>
<dbReference type="Gene3D" id="2.40.170.20">
    <property type="entry name" value="TonB-dependent receptor, beta-barrel domain"/>
    <property type="match status" value="1"/>
</dbReference>
<keyword evidence="5" id="KW-0732">Signal</keyword>
<keyword evidence="2" id="KW-0472">Membrane</keyword>
<dbReference type="EMBL" id="CP032317">
    <property type="protein sequence ID" value="AYA38391.1"/>
    <property type="molecule type" value="Genomic_DNA"/>
</dbReference>
<dbReference type="PANTHER" id="PTHR40980">
    <property type="entry name" value="PLUG DOMAIN-CONTAINING PROTEIN"/>
    <property type="match status" value="1"/>
</dbReference>
<dbReference type="Pfam" id="PF14905">
    <property type="entry name" value="OMP_b-brl_3"/>
    <property type="match status" value="1"/>
</dbReference>
<accession>A0A3B7RBR0</accession>
<evidence type="ECO:0000256" key="4">
    <source>
        <dbReference type="SAM" id="MobiDB-lite"/>
    </source>
</evidence>
<reference evidence="7 8" key="1">
    <citation type="submission" date="2018-09" db="EMBL/GenBank/DDBJ databases">
        <title>Hymenobacter medium sp. nov., isolated from R2A medium.</title>
        <authorList>
            <person name="Yingchao G."/>
        </authorList>
    </citation>
    <scope>NUCLEOTIDE SEQUENCE [LARGE SCALE GENOMIC DNA]</scope>
    <source>
        <strain evidence="8">sh-6</strain>
    </source>
</reference>
<sequence length="875" mass="95275">MKNAVLLLLASSGLLAGNALAQNPATRPAGPPAGAPTGAPGGASAKSPLLAAPAPRGNGRISGKVVDAATKQPVEFATVALLPAQGEQPLDGAVADDKGNFSIKGLAEGSYRLSVSFIGYGSLVQPVTLAEGKMSLDLGNIALQSQAKQLNEVTVTGERPVVESKPDRLVYNATQDATNRGGTAADVLRKAPMVSVDPDGNLQLRGSGNVRVLINGKPSAVVAGDVAQALKQLPADQIKNVEVITNPSAKYDSEGTAGIINIVLKENNLQGVNGNVGLAAGTRNSNANLGLNARRGKVGLTAALNGFGFYAPGVQGVDRVDRAVVAVERDANGIEKRIITEGYLTQRNNGFGGGGGGNGRVGLDWEPAPNHAFNVTWNGNMFRNRFDVDVLSQYRVAEGEPLSARNNFERDLAQQFRTQSYDLTGSYTRSFGQQSRREWTVLAQHSRNRNRRFYTLDEFALGGSDADAYYREESPNIARNLETTIQTDYVHPLSDKQTVEIGGKTIMRNVRSDFRLSNAFGSGPLVEDAPRTNVYDYNQDVQAMYATYGTALGKKYNVRLGGRLERTELGGNFQGEADRFSTDYTNLLPNVSLTRNLKQQGSTVRLSYSRRIQRPSIFFLNPYRNQIDPYNVQFGNPKLDAEFSDNYEANWNTFVKGSVINITAYSRITNNAIEAKRETTTGTDPQGREISIVETTYGNIARNQTFGLNLFGSVKPLPKWDISGNVSVYYVYLKSGALNTSNRGLVYSTNINSGYKFDKGYSLQFFGMLNSPRIQLQGKSSPWQMYSFGLRKNFLKDKGDLTLNADNPFTKYVRLTNDFRTAFSEQTNTTKVYNRGVRLAFSYRFGKLENKPQRPKRSIRNDDQKAGDGGGQGGN</sequence>
<dbReference type="PANTHER" id="PTHR40980:SF4">
    <property type="entry name" value="TONB-DEPENDENT RECEPTOR-LIKE BETA-BARREL DOMAIN-CONTAINING PROTEIN"/>
    <property type="match status" value="1"/>
</dbReference>
<gene>
    <name evidence="7" type="ORF">D3Y59_15855</name>
</gene>
<dbReference type="InterPro" id="IPR041700">
    <property type="entry name" value="OMP_b-brl_3"/>
</dbReference>
<keyword evidence="8" id="KW-1185">Reference proteome</keyword>
<feature type="compositionally biased region" description="Low complexity" evidence="4">
    <location>
        <begin position="35"/>
        <end position="54"/>
    </location>
</feature>
<evidence type="ECO:0000256" key="5">
    <source>
        <dbReference type="SAM" id="SignalP"/>
    </source>
</evidence>
<evidence type="ECO:0000256" key="1">
    <source>
        <dbReference type="ARBA" id="ARBA00004442"/>
    </source>
</evidence>
<dbReference type="Gene3D" id="2.60.40.1120">
    <property type="entry name" value="Carboxypeptidase-like, regulatory domain"/>
    <property type="match status" value="1"/>
</dbReference>
<dbReference type="RefSeq" id="WP_119445938.1">
    <property type="nucleotide sequence ID" value="NZ_CP032317.1"/>
</dbReference>
<evidence type="ECO:0000256" key="2">
    <source>
        <dbReference type="ARBA" id="ARBA00023136"/>
    </source>
</evidence>
<dbReference type="InterPro" id="IPR037066">
    <property type="entry name" value="Plug_dom_sf"/>
</dbReference>
<organism evidence="7 8">
    <name type="scientific">Hymenobacter oligotrophus</name>
    <dbReference type="NCBI Taxonomy" id="2319843"/>
    <lineage>
        <taxon>Bacteria</taxon>
        <taxon>Pseudomonadati</taxon>
        <taxon>Bacteroidota</taxon>
        <taxon>Cytophagia</taxon>
        <taxon>Cytophagales</taxon>
        <taxon>Hymenobacteraceae</taxon>
        <taxon>Hymenobacter</taxon>
    </lineage>
</organism>
<comment type="subcellular location">
    <subcellularLocation>
        <location evidence="1">Cell outer membrane</location>
    </subcellularLocation>
</comment>
<dbReference type="KEGG" id="hyh:D3Y59_15855"/>
<evidence type="ECO:0000256" key="3">
    <source>
        <dbReference type="ARBA" id="ARBA00023237"/>
    </source>
</evidence>
<feature type="domain" description="Outer membrane protein beta-barrel" evidence="6">
    <location>
        <begin position="435"/>
        <end position="843"/>
    </location>
</feature>
<proteinExistence type="predicted"/>
<feature type="chain" id="PRO_5017564826" evidence="5">
    <location>
        <begin position="22"/>
        <end position="875"/>
    </location>
</feature>
<feature type="region of interest" description="Disordered" evidence="4">
    <location>
        <begin position="850"/>
        <end position="875"/>
    </location>
</feature>
<evidence type="ECO:0000313" key="8">
    <source>
        <dbReference type="Proteomes" id="UP000262802"/>
    </source>
</evidence>
<dbReference type="SUPFAM" id="SSF49464">
    <property type="entry name" value="Carboxypeptidase regulatory domain-like"/>
    <property type="match status" value="1"/>
</dbReference>